<gene>
    <name evidence="2" type="ORF">SAMN05421829_11269</name>
</gene>
<sequence>MPAIAGQAAPAESPAHPRLRLTTILASLQRDGESGVTESADPPRDTEQTNQEPAPLTLAWNFQLPLNAPALPPLPALPSSPASGTPRPEERLSGREPAALPRRRIAAEKNDLTSRSADTARNLKVAAAGTPPLPPASEQNTPAPRPGTADAKVVGSDDFLPADELDTDLLPSQPRAAGTEPPPASAAARNLGWGLAPIRWGGTLSAGLRNYRSDNSTGSTSQVYEARLRANSYIWKPYIALVSGDFALTTVRSQDSGGAVSNNLMGTSVTGSGSLNVFPQSRFPFSASLSLADSRSDGSFSDSNVQQRRLALRQNYRPQIGQWSAAGGYDRSEITGDFGSDTVDRVYGNFSNTLDRQSFNISGDFSKSQAVDQTTKSFFVGGGHSFTYSEELQFNTSASFTGQQFDLGTGGATLSAKTQSAQIFSYANWAPSESKLRGSANVRYFQTNNTFDGATFDNRTFGAAASLSYQASRNLSLFGSAGLNFDTNNQMSSNESLGISYSGDALRFGNFDYVWFSSLSASNSTTGDGDSARTISGSLGHTLTRSWQLPEKTSLYTSLNQSLTKSRATGVGSSDTTSLTHGASVSLQANAGEALSGYLSASFSDSRTRGETTSSFQMLNVQLTGFWRINAYSELNSNLTWQMSRQASDRNEVVVVSDEFGRPVLVDTSTRSGSTGLGGGLGYGHRRVMGVRGLRYRLDFRANTNRDDSRRFGNADALREQDRATLELDQRLLYRIGRLDTELQYRVAEIEGRRNQLLFFRVSREFGSF</sequence>
<dbReference type="RefSeq" id="WP_244551743.1">
    <property type="nucleotide sequence ID" value="NZ_FTMD01000012.1"/>
</dbReference>
<organism evidence="2 3">
    <name type="scientific">Aromatoleum tolulyticum</name>
    <dbReference type="NCBI Taxonomy" id="34027"/>
    <lineage>
        <taxon>Bacteria</taxon>
        <taxon>Pseudomonadati</taxon>
        <taxon>Pseudomonadota</taxon>
        <taxon>Betaproteobacteria</taxon>
        <taxon>Rhodocyclales</taxon>
        <taxon>Rhodocyclaceae</taxon>
        <taxon>Aromatoleum</taxon>
    </lineage>
</organism>
<evidence type="ECO:0000256" key="1">
    <source>
        <dbReference type="SAM" id="MobiDB-lite"/>
    </source>
</evidence>
<protein>
    <submittedName>
        <fullName evidence="2">Uncharacterized protein</fullName>
    </submittedName>
</protein>
<keyword evidence="3" id="KW-1185">Reference proteome</keyword>
<feature type="region of interest" description="Disordered" evidence="1">
    <location>
        <begin position="25"/>
        <end position="188"/>
    </location>
</feature>
<reference evidence="3" key="1">
    <citation type="submission" date="2017-01" db="EMBL/GenBank/DDBJ databases">
        <authorList>
            <person name="Varghese N."/>
            <person name="Submissions S."/>
        </authorList>
    </citation>
    <scope>NUCLEOTIDE SEQUENCE [LARGE SCALE GENOMIC DNA]</scope>
    <source>
        <strain evidence="3">ATCC 51758</strain>
    </source>
</reference>
<dbReference type="AlphaFoldDB" id="A0A1N6ZM72"/>
<dbReference type="STRING" id="34027.SAMN05421829_11269"/>
<accession>A0A1N6ZM72</accession>
<name>A0A1N6ZM72_9RHOO</name>
<evidence type="ECO:0000313" key="3">
    <source>
        <dbReference type="Proteomes" id="UP000186819"/>
    </source>
</evidence>
<dbReference type="EMBL" id="FTMD01000012">
    <property type="protein sequence ID" value="SIR28003.1"/>
    <property type="molecule type" value="Genomic_DNA"/>
</dbReference>
<dbReference type="SUPFAM" id="SSF56935">
    <property type="entry name" value="Porins"/>
    <property type="match status" value="1"/>
</dbReference>
<proteinExistence type="predicted"/>
<dbReference type="Proteomes" id="UP000186819">
    <property type="component" value="Unassembled WGS sequence"/>
</dbReference>
<evidence type="ECO:0000313" key="2">
    <source>
        <dbReference type="EMBL" id="SIR28003.1"/>
    </source>
</evidence>